<evidence type="ECO:0000313" key="11">
    <source>
        <dbReference type="EMBL" id="KAF2757101.1"/>
    </source>
</evidence>
<dbReference type="Pfam" id="PF01636">
    <property type="entry name" value="APH"/>
    <property type="match status" value="1"/>
</dbReference>
<dbReference type="SUPFAM" id="SSF56112">
    <property type="entry name" value="Protein kinase-like (PK-like)"/>
    <property type="match status" value="1"/>
</dbReference>
<dbReference type="PROSITE" id="PS50011">
    <property type="entry name" value="PROTEIN_KINASE_DOM"/>
    <property type="match status" value="1"/>
</dbReference>
<evidence type="ECO:0000256" key="6">
    <source>
        <dbReference type="ARBA" id="ARBA00030980"/>
    </source>
</evidence>
<dbReference type="InterPro" id="IPR002575">
    <property type="entry name" value="Aminoglycoside_PTrfase"/>
</dbReference>
<keyword evidence="11" id="KW-0808">Transferase</keyword>
<comment type="catalytic activity">
    <reaction evidence="9">
        <text>L-seryl-[protein] + ATP = O-phospho-L-seryl-[protein] + ADP + H(+)</text>
        <dbReference type="Rhea" id="RHEA:17989"/>
        <dbReference type="Rhea" id="RHEA-COMP:9863"/>
        <dbReference type="Rhea" id="RHEA-COMP:11604"/>
        <dbReference type="ChEBI" id="CHEBI:15378"/>
        <dbReference type="ChEBI" id="CHEBI:29999"/>
        <dbReference type="ChEBI" id="CHEBI:30616"/>
        <dbReference type="ChEBI" id="CHEBI:83421"/>
        <dbReference type="ChEBI" id="CHEBI:456216"/>
        <dbReference type="EC" id="2.7.11.1"/>
    </reaction>
</comment>
<dbReference type="GO" id="GO:0004674">
    <property type="term" value="F:protein serine/threonine kinase activity"/>
    <property type="evidence" value="ECO:0007669"/>
    <property type="project" value="UniProtKB-EC"/>
</dbReference>
<feature type="domain" description="Protein kinase" evidence="10">
    <location>
        <begin position="32"/>
        <end position="307"/>
    </location>
</feature>
<evidence type="ECO:0000256" key="7">
    <source>
        <dbReference type="ARBA" id="ARBA00033194"/>
    </source>
</evidence>
<dbReference type="InterPro" id="IPR051678">
    <property type="entry name" value="AGP_Transferase"/>
</dbReference>
<evidence type="ECO:0000256" key="4">
    <source>
        <dbReference type="ARBA" id="ARBA00013948"/>
    </source>
</evidence>
<comment type="function">
    <text evidence="1">Component of the EKC/KEOPS complex that is required for the formation of a threonylcarbamoyl group on adenosine at position 37 (t(6)A37) in tRNAs that read codons beginning with adenine. The complex is probably involved in the transfer of the threonylcarbamoyl moiety of threonylcarbamoyl-AMP (TC-AMP) to the N6 group of A37. BUD32 has ATPase activity in the context of the EKC/KEOPS complex and likely plays a supporting role to the catalytic subunit KAE1. The EKC/KEOPS complex also promotes both telomere uncapping and telomere elongation. The complex is required for efficient recruitment of transcriptional coactivators.</text>
</comment>
<evidence type="ECO:0000256" key="8">
    <source>
        <dbReference type="ARBA" id="ARBA00047899"/>
    </source>
</evidence>
<dbReference type="InterPro" id="IPR008266">
    <property type="entry name" value="Tyr_kinase_AS"/>
</dbReference>
<evidence type="ECO:0000256" key="9">
    <source>
        <dbReference type="ARBA" id="ARBA00048679"/>
    </source>
</evidence>
<evidence type="ECO:0000256" key="3">
    <source>
        <dbReference type="ARBA" id="ARBA00012513"/>
    </source>
</evidence>
<dbReference type="OrthoDB" id="3250044at2759"/>
<dbReference type="AlphaFoldDB" id="A0A6A6W7P2"/>
<comment type="catalytic activity">
    <reaction evidence="8">
        <text>L-threonyl-[protein] + ATP = O-phospho-L-threonyl-[protein] + ADP + H(+)</text>
        <dbReference type="Rhea" id="RHEA:46608"/>
        <dbReference type="Rhea" id="RHEA-COMP:11060"/>
        <dbReference type="Rhea" id="RHEA-COMP:11605"/>
        <dbReference type="ChEBI" id="CHEBI:15378"/>
        <dbReference type="ChEBI" id="CHEBI:30013"/>
        <dbReference type="ChEBI" id="CHEBI:30616"/>
        <dbReference type="ChEBI" id="CHEBI:61977"/>
        <dbReference type="ChEBI" id="CHEBI:456216"/>
        <dbReference type="EC" id="2.7.11.1"/>
    </reaction>
</comment>
<protein>
    <recommendedName>
        <fullName evidence="5">EKC/KEOPS complex subunit BUD32</fullName>
        <ecNumber evidence="3">2.7.11.1</ecNumber>
    </recommendedName>
    <alternativeName>
        <fullName evidence="6 7">Atypical Serine/threonine protein kinase BUD32</fullName>
    </alternativeName>
    <alternativeName>
        <fullName evidence="4">EKC/KEOPS complex subunit bud32</fullName>
    </alternativeName>
</protein>
<dbReference type="EMBL" id="ML996574">
    <property type="protein sequence ID" value="KAF2757101.1"/>
    <property type="molecule type" value="Genomic_DNA"/>
</dbReference>
<evidence type="ECO:0000259" key="10">
    <source>
        <dbReference type="PROSITE" id="PS50011"/>
    </source>
</evidence>
<proteinExistence type="predicted"/>
<dbReference type="RefSeq" id="XP_033599552.1">
    <property type="nucleotide sequence ID" value="XM_033744229.1"/>
</dbReference>
<dbReference type="InterPro" id="IPR000719">
    <property type="entry name" value="Prot_kinase_dom"/>
</dbReference>
<dbReference type="GeneID" id="54485283"/>
<dbReference type="PANTHER" id="PTHR21310:SF39">
    <property type="entry name" value="AMINOGLYCOSIDE PHOSPHOTRANSFERASE DOMAIN-CONTAINING PROTEIN"/>
    <property type="match status" value="1"/>
</dbReference>
<dbReference type="GO" id="GO:0005524">
    <property type="term" value="F:ATP binding"/>
    <property type="evidence" value="ECO:0007669"/>
    <property type="project" value="InterPro"/>
</dbReference>
<comment type="subunit">
    <text evidence="2">Component of the EKC/KEOPS complex composed of at least BUD32, CGI121, GON7, KAE1 and PCC1; the whole complex dimerizes.</text>
</comment>
<accession>A0A6A6W7P2</accession>
<dbReference type="PANTHER" id="PTHR21310">
    <property type="entry name" value="AMINOGLYCOSIDE PHOSPHOTRANSFERASE-RELATED-RELATED"/>
    <property type="match status" value="1"/>
</dbReference>
<gene>
    <name evidence="11" type="ORF">EJ05DRAFT_477325</name>
</gene>
<evidence type="ECO:0000256" key="1">
    <source>
        <dbReference type="ARBA" id="ARBA00003747"/>
    </source>
</evidence>
<dbReference type="PROSITE" id="PS00109">
    <property type="entry name" value="PROTEIN_KINASE_TYR"/>
    <property type="match status" value="1"/>
</dbReference>
<dbReference type="InterPro" id="IPR011009">
    <property type="entry name" value="Kinase-like_dom_sf"/>
</dbReference>
<evidence type="ECO:0000256" key="5">
    <source>
        <dbReference type="ARBA" id="ARBA00019973"/>
    </source>
</evidence>
<name>A0A6A6W7P2_9PEZI</name>
<evidence type="ECO:0000313" key="12">
    <source>
        <dbReference type="Proteomes" id="UP000799437"/>
    </source>
</evidence>
<organism evidence="11 12">
    <name type="scientific">Pseudovirgaria hyperparasitica</name>
    <dbReference type="NCBI Taxonomy" id="470096"/>
    <lineage>
        <taxon>Eukaryota</taxon>
        <taxon>Fungi</taxon>
        <taxon>Dikarya</taxon>
        <taxon>Ascomycota</taxon>
        <taxon>Pezizomycotina</taxon>
        <taxon>Dothideomycetes</taxon>
        <taxon>Dothideomycetes incertae sedis</taxon>
        <taxon>Acrospermales</taxon>
        <taxon>Acrospermaceae</taxon>
        <taxon>Pseudovirgaria</taxon>
    </lineage>
</organism>
<sequence>MPDPWVPYVDPAARSRSTLCPLDGATFDIALMPKEELMAYGQDAPVLHSLGGLKVVRLSKTLVMKFGPTVLASEGETMRYVTTKFPDVRLPRVYRYFDINQPSSYSDSGVEGYIVMDYIDGVSLDTCWDELNSGLQDSVVDQVAAMINQLQSIHNDHPGVIGGGASCGIVFSDYGAGPFPTREIFQKWIKWKLCLSKYFKQALPDTLPLQCPYFVLVHGDLSPRNLILDTRNQVWLIDWGCTGFYPPIFEAAAVKHQVKFKSFSRLLLPRIYNNPKELAQLEDCSYGIHRVPFSLPPEMELESGAHS</sequence>
<dbReference type="EC" id="2.7.11.1" evidence="3"/>
<reference evidence="11" key="1">
    <citation type="journal article" date="2020" name="Stud. Mycol.">
        <title>101 Dothideomycetes genomes: a test case for predicting lifestyles and emergence of pathogens.</title>
        <authorList>
            <person name="Haridas S."/>
            <person name="Albert R."/>
            <person name="Binder M."/>
            <person name="Bloem J."/>
            <person name="Labutti K."/>
            <person name="Salamov A."/>
            <person name="Andreopoulos B."/>
            <person name="Baker S."/>
            <person name="Barry K."/>
            <person name="Bills G."/>
            <person name="Bluhm B."/>
            <person name="Cannon C."/>
            <person name="Castanera R."/>
            <person name="Culley D."/>
            <person name="Daum C."/>
            <person name="Ezra D."/>
            <person name="Gonzalez J."/>
            <person name="Henrissat B."/>
            <person name="Kuo A."/>
            <person name="Liang C."/>
            <person name="Lipzen A."/>
            <person name="Lutzoni F."/>
            <person name="Magnuson J."/>
            <person name="Mondo S."/>
            <person name="Nolan M."/>
            <person name="Ohm R."/>
            <person name="Pangilinan J."/>
            <person name="Park H.-J."/>
            <person name="Ramirez L."/>
            <person name="Alfaro M."/>
            <person name="Sun H."/>
            <person name="Tritt A."/>
            <person name="Yoshinaga Y."/>
            <person name="Zwiers L.-H."/>
            <person name="Turgeon B."/>
            <person name="Goodwin S."/>
            <person name="Spatafora J."/>
            <person name="Crous P."/>
            <person name="Grigoriev I."/>
        </authorList>
    </citation>
    <scope>NUCLEOTIDE SEQUENCE</scope>
    <source>
        <strain evidence="11">CBS 121739</strain>
    </source>
</reference>
<dbReference type="Gene3D" id="3.90.1200.10">
    <property type="match status" value="1"/>
</dbReference>
<evidence type="ECO:0000256" key="2">
    <source>
        <dbReference type="ARBA" id="ARBA00011534"/>
    </source>
</evidence>
<dbReference type="Proteomes" id="UP000799437">
    <property type="component" value="Unassembled WGS sequence"/>
</dbReference>
<keyword evidence="12" id="KW-1185">Reference proteome</keyword>